<protein>
    <submittedName>
        <fullName evidence="1">Uncharacterized protein</fullName>
    </submittedName>
</protein>
<evidence type="ECO:0000313" key="1">
    <source>
        <dbReference type="EMBL" id="KAI4300936.1"/>
    </source>
</evidence>
<keyword evidence="2" id="KW-1185">Reference proteome</keyword>
<proteinExistence type="predicted"/>
<dbReference type="Proteomes" id="UP000828941">
    <property type="component" value="Chromosome 13"/>
</dbReference>
<dbReference type="EMBL" id="CM039438">
    <property type="protein sequence ID" value="KAI4300936.1"/>
    <property type="molecule type" value="Genomic_DNA"/>
</dbReference>
<accession>A0ACB9KUD2</accession>
<organism evidence="1 2">
    <name type="scientific">Bauhinia variegata</name>
    <name type="common">Purple orchid tree</name>
    <name type="synonym">Phanera variegata</name>
    <dbReference type="NCBI Taxonomy" id="167791"/>
    <lineage>
        <taxon>Eukaryota</taxon>
        <taxon>Viridiplantae</taxon>
        <taxon>Streptophyta</taxon>
        <taxon>Embryophyta</taxon>
        <taxon>Tracheophyta</taxon>
        <taxon>Spermatophyta</taxon>
        <taxon>Magnoliopsida</taxon>
        <taxon>eudicotyledons</taxon>
        <taxon>Gunneridae</taxon>
        <taxon>Pentapetalae</taxon>
        <taxon>rosids</taxon>
        <taxon>fabids</taxon>
        <taxon>Fabales</taxon>
        <taxon>Fabaceae</taxon>
        <taxon>Cercidoideae</taxon>
        <taxon>Cercideae</taxon>
        <taxon>Bauhiniinae</taxon>
        <taxon>Bauhinia</taxon>
    </lineage>
</organism>
<sequence>MGKAEEQQPLPSSVASQDSGQNVGARSGCGCAAIRKFIGLRCIFVLLLSAAVFLSAVFWLPPFLRYADQKDLHSDARYKGHDIVASFIVKKPVSLLQDNILQLENDIFEETPVPSTKVVILSLDPMSGSNKTKVVFAVDPDDKYSEMPSAAVSLTRPIFEDLVIGQSILRLTSSLFGDTFSFEVLRFRGGITIIPPQHAFLLQKVQSLFNFTLNSSIYQIRMNFHELTSQLKLGLHLAYYENLYVILSNAEGSTVVPPTIVQAYIVPEIGNNPSKERLKQLAQTIANSHSKNLGLNHTEFGRVKQVQLSSILQHSLHGGDNGSTARSPSPSPAPVPVPVPHPHHHHHHHQHHHHHHQNAHLAPSVSPAYAPAPTTAPANGRGVTPPEVGSPAAAKSVPPPRSSQAESPNCQFGYRKGPTRKVGKHTHLTPAVAPITPPHSSAASPKQQVEPPAHVSHSVPALSPLPNVAFAHAEPPPKSEPPAEHSNIHFHGPSTSSSSSSAGHLWTVKWRSLLFVVVLVLHM</sequence>
<name>A0ACB9KUD2_BAUVA</name>
<evidence type="ECO:0000313" key="2">
    <source>
        <dbReference type="Proteomes" id="UP000828941"/>
    </source>
</evidence>
<comment type="caution">
    <text evidence="1">The sequence shown here is derived from an EMBL/GenBank/DDBJ whole genome shotgun (WGS) entry which is preliminary data.</text>
</comment>
<gene>
    <name evidence="1" type="ORF">L6164_034262</name>
</gene>
<reference evidence="1 2" key="1">
    <citation type="journal article" date="2022" name="DNA Res.">
        <title>Chromosomal-level genome assembly of the orchid tree Bauhinia variegata (Leguminosae; Cercidoideae) supports the allotetraploid origin hypothesis of Bauhinia.</title>
        <authorList>
            <person name="Zhong Y."/>
            <person name="Chen Y."/>
            <person name="Zheng D."/>
            <person name="Pang J."/>
            <person name="Liu Y."/>
            <person name="Luo S."/>
            <person name="Meng S."/>
            <person name="Qian L."/>
            <person name="Wei D."/>
            <person name="Dai S."/>
            <person name="Zhou R."/>
        </authorList>
    </citation>
    <scope>NUCLEOTIDE SEQUENCE [LARGE SCALE GENOMIC DNA]</scope>
    <source>
        <strain evidence="1">BV-YZ2020</strain>
    </source>
</reference>